<dbReference type="PANTHER" id="PTHR32347">
    <property type="entry name" value="EFFLUX SYSTEM COMPONENT YKNX-RELATED"/>
    <property type="match status" value="1"/>
</dbReference>
<reference evidence="6" key="1">
    <citation type="submission" date="2016-10" db="EMBL/GenBank/DDBJ databases">
        <authorList>
            <person name="Varghese N."/>
            <person name="Submissions S."/>
        </authorList>
    </citation>
    <scope>NUCLEOTIDE SEQUENCE [LARGE SCALE GENOMIC DNA]</scope>
    <source>
        <strain evidence="6">DSM 17044</strain>
    </source>
</reference>
<keyword evidence="2 3" id="KW-0175">Coiled coil</keyword>
<evidence type="ECO:0000313" key="5">
    <source>
        <dbReference type="EMBL" id="SEM41112.1"/>
    </source>
</evidence>
<dbReference type="GO" id="GO:0030313">
    <property type="term" value="C:cell envelope"/>
    <property type="evidence" value="ECO:0007669"/>
    <property type="project" value="UniProtKB-SubCell"/>
</dbReference>
<organism evidence="5 6">
    <name type="scientific">Stigmatella aurantiaca</name>
    <dbReference type="NCBI Taxonomy" id="41"/>
    <lineage>
        <taxon>Bacteria</taxon>
        <taxon>Pseudomonadati</taxon>
        <taxon>Myxococcota</taxon>
        <taxon>Myxococcia</taxon>
        <taxon>Myxococcales</taxon>
        <taxon>Cystobacterineae</taxon>
        <taxon>Archangiaceae</taxon>
        <taxon>Stigmatella</taxon>
    </lineage>
</organism>
<name>A0A1H7Y4M7_STIAU</name>
<dbReference type="Proteomes" id="UP000182719">
    <property type="component" value="Unassembled WGS sequence"/>
</dbReference>
<proteinExistence type="predicted"/>
<comment type="subcellular location">
    <subcellularLocation>
        <location evidence="1">Cell envelope</location>
    </subcellularLocation>
</comment>
<dbReference type="PANTHER" id="PTHR32347:SF23">
    <property type="entry name" value="BLL5650 PROTEIN"/>
    <property type="match status" value="1"/>
</dbReference>
<evidence type="ECO:0000259" key="4">
    <source>
        <dbReference type="Pfam" id="PF25954"/>
    </source>
</evidence>
<dbReference type="Gene3D" id="2.40.50.100">
    <property type="match status" value="1"/>
</dbReference>
<dbReference type="SUPFAM" id="SSF111369">
    <property type="entry name" value="HlyD-like secretion proteins"/>
    <property type="match status" value="2"/>
</dbReference>
<sequence length="346" mass="36291">MSPKLIVPIVVVVALALLLGFKIHAQETALRGPSGGTGVIEGTDYNVASRLSARVVRVGVKKGAAVKKGDVLMLLDCAEPEAALAEAEARVEVSRSQSEAASAQAQASVRARNAAQAAIQVAKAQAEALAAQRDTARRQAERLHSLGQDVAASNADQALGTAEGLKHQAAAALASSNLNQQQAEASAEQSRAAQAQAQASVRTVTAAEAALIRARLMVAECEVRSPSAGLVDDVFFEEGELPLPGATLARIVNLEEVRATFYLPNAELAAARPAERATIEADAYPQRTFAGAIRTVSTQAEFTPRNIQTRTDRDRLVYAVEVAVPNAEQLLRPGMPVRVTLAGNTP</sequence>
<accession>A0A1H7Y4M7</accession>
<dbReference type="OrthoDB" id="9778236at2"/>
<dbReference type="InterPro" id="IPR058792">
    <property type="entry name" value="Beta-barrel_RND_2"/>
</dbReference>
<dbReference type="InterPro" id="IPR050465">
    <property type="entry name" value="UPF0194_transport"/>
</dbReference>
<dbReference type="Gene3D" id="1.10.287.470">
    <property type="entry name" value="Helix hairpin bin"/>
    <property type="match status" value="1"/>
</dbReference>
<dbReference type="AlphaFoldDB" id="A0A1H7Y4M7"/>
<feature type="domain" description="CusB-like beta-barrel" evidence="4">
    <location>
        <begin position="262"/>
        <end position="344"/>
    </location>
</feature>
<dbReference type="Pfam" id="PF25954">
    <property type="entry name" value="Beta-barrel_RND_2"/>
    <property type="match status" value="1"/>
</dbReference>
<feature type="coiled-coil region" evidence="3">
    <location>
        <begin position="84"/>
        <end position="146"/>
    </location>
</feature>
<evidence type="ECO:0000313" key="6">
    <source>
        <dbReference type="Proteomes" id="UP000182719"/>
    </source>
</evidence>
<keyword evidence="6" id="KW-1185">Reference proteome</keyword>
<gene>
    <name evidence="5" type="ORF">SAMN05444354_11690</name>
</gene>
<evidence type="ECO:0000256" key="2">
    <source>
        <dbReference type="ARBA" id="ARBA00023054"/>
    </source>
</evidence>
<evidence type="ECO:0000256" key="3">
    <source>
        <dbReference type="SAM" id="Coils"/>
    </source>
</evidence>
<dbReference type="Gene3D" id="2.40.30.170">
    <property type="match status" value="1"/>
</dbReference>
<dbReference type="RefSeq" id="WP_075009272.1">
    <property type="nucleotide sequence ID" value="NZ_FOAP01000016.1"/>
</dbReference>
<evidence type="ECO:0000256" key="1">
    <source>
        <dbReference type="ARBA" id="ARBA00004196"/>
    </source>
</evidence>
<protein>
    <submittedName>
        <fullName evidence="5">HlyD family secretion protein</fullName>
    </submittedName>
</protein>
<dbReference type="PRINTS" id="PR01490">
    <property type="entry name" value="RTXTOXIND"/>
</dbReference>
<dbReference type="EMBL" id="FOAP01000016">
    <property type="protein sequence ID" value="SEM41112.1"/>
    <property type="molecule type" value="Genomic_DNA"/>
</dbReference>